<dbReference type="InterPro" id="IPR007284">
    <property type="entry name" value="Ground-like_dom"/>
</dbReference>
<sequence length="187" mass="20325">MSPLPPYRTVINGATVDGWKFHCRCVIGKSNGKSVQPKLVHQPGRRDCPSEHESALILGGSYTPSPNITLCQQRPLVWPYLTRFSPSSPSRRVVLPIVESGGNDACYLNKGGHMCCDHALESAMMSAIAKGTLLAAAGSIQKMAESKFGGKFEAVVGHDDFAYRNHYKDGKTCKVEMGGKYALAWQP</sequence>
<proteinExistence type="predicted"/>
<accession>A0A914V9P0</accession>
<evidence type="ECO:0000259" key="1">
    <source>
        <dbReference type="Pfam" id="PF04155"/>
    </source>
</evidence>
<organism evidence="2 3">
    <name type="scientific">Plectus sambesii</name>
    <dbReference type="NCBI Taxonomy" id="2011161"/>
    <lineage>
        <taxon>Eukaryota</taxon>
        <taxon>Metazoa</taxon>
        <taxon>Ecdysozoa</taxon>
        <taxon>Nematoda</taxon>
        <taxon>Chromadorea</taxon>
        <taxon>Plectida</taxon>
        <taxon>Plectina</taxon>
        <taxon>Plectoidea</taxon>
        <taxon>Plectidae</taxon>
        <taxon>Plectus</taxon>
    </lineage>
</organism>
<evidence type="ECO:0000313" key="2">
    <source>
        <dbReference type="Proteomes" id="UP000887566"/>
    </source>
</evidence>
<dbReference type="AlphaFoldDB" id="A0A914V9P0"/>
<protein>
    <submittedName>
        <fullName evidence="3">Ground-like domain-containing protein</fullName>
    </submittedName>
</protein>
<dbReference type="PANTHER" id="PTHR31967">
    <property type="entry name" value="GROUNDHOG (HEDGEHOG-LIKE FAMILY)-RELATED"/>
    <property type="match status" value="1"/>
</dbReference>
<reference evidence="3" key="1">
    <citation type="submission" date="2022-11" db="UniProtKB">
        <authorList>
            <consortium name="WormBaseParasite"/>
        </authorList>
    </citation>
    <scope>IDENTIFICATION</scope>
</reference>
<dbReference type="Proteomes" id="UP000887566">
    <property type="component" value="Unplaced"/>
</dbReference>
<evidence type="ECO:0000313" key="3">
    <source>
        <dbReference type="WBParaSite" id="PSAMB.scaffold1697size28636.g14496.t1"/>
    </source>
</evidence>
<dbReference type="Pfam" id="PF04155">
    <property type="entry name" value="Ground-like"/>
    <property type="match status" value="1"/>
</dbReference>
<keyword evidence="2" id="KW-1185">Reference proteome</keyword>
<dbReference type="WBParaSite" id="PSAMB.scaffold1697size28636.g14496.t1">
    <property type="protein sequence ID" value="PSAMB.scaffold1697size28636.g14496.t1"/>
    <property type="gene ID" value="PSAMB.scaffold1697size28636.g14496"/>
</dbReference>
<feature type="domain" description="Ground-like" evidence="1">
    <location>
        <begin position="112"/>
        <end position="185"/>
    </location>
</feature>
<name>A0A914V9P0_9BILA</name>